<comment type="caution">
    <text evidence="1">The sequence shown here is derived from an EMBL/GenBank/DDBJ whole genome shotgun (WGS) entry which is preliminary data.</text>
</comment>
<accession>A0A150LW82</accession>
<evidence type="ECO:0000313" key="1">
    <source>
        <dbReference type="EMBL" id="KYD16497.1"/>
    </source>
</evidence>
<organism evidence="1 2">
    <name type="scientific">Saccharococcus caldoxylosilyticus</name>
    <dbReference type="NCBI Taxonomy" id="81408"/>
    <lineage>
        <taxon>Bacteria</taxon>
        <taxon>Bacillati</taxon>
        <taxon>Bacillota</taxon>
        <taxon>Bacilli</taxon>
        <taxon>Bacillales</taxon>
        <taxon>Anoxybacillaceae</taxon>
        <taxon>Saccharococcus</taxon>
    </lineage>
</organism>
<dbReference type="STRING" id="81408.B4119_1911"/>
<evidence type="ECO:0000313" key="2">
    <source>
        <dbReference type="Proteomes" id="UP000075455"/>
    </source>
</evidence>
<dbReference type="Proteomes" id="UP000075455">
    <property type="component" value="Unassembled WGS sequence"/>
</dbReference>
<dbReference type="RefSeq" id="WP_017434229.1">
    <property type="nucleotide sequence ID" value="NZ_LQYS01000032.1"/>
</dbReference>
<name>A0A150LW82_9BACL</name>
<proteinExistence type="predicted"/>
<dbReference type="AlphaFoldDB" id="A0A150LW82"/>
<gene>
    <name evidence="1" type="ORF">B4119_1911</name>
</gene>
<sequence length="94" mass="10777">MKRWLKRQKAVYEQPLPPSSEKQPLSIYMNENILSIQRTIGESSDIVLRTIRGKKDGGRQLSIIYTDGLVLSLARVLQKKGYGNRLIFCRAITK</sequence>
<dbReference type="PATRIC" id="fig|81408.3.peg.3023"/>
<protein>
    <submittedName>
        <fullName evidence="1">Uncharacterized protein</fullName>
    </submittedName>
</protein>
<reference evidence="1 2" key="1">
    <citation type="submission" date="2016-01" db="EMBL/GenBank/DDBJ databases">
        <title>Draft Genome Sequences of Seven Thermophilic Sporeformers Isolated from Foods.</title>
        <authorList>
            <person name="Berendsen E.M."/>
            <person name="Wells-Bennik M.H."/>
            <person name="Krawcyk A.O."/>
            <person name="De Jong A."/>
            <person name="Holsappel S."/>
            <person name="Eijlander R.T."/>
            <person name="Kuipers O.P."/>
        </authorList>
    </citation>
    <scope>NUCLEOTIDE SEQUENCE [LARGE SCALE GENOMIC DNA]</scope>
    <source>
        <strain evidence="1 2">B4119</strain>
    </source>
</reference>
<dbReference type="EMBL" id="LQYS01000032">
    <property type="protein sequence ID" value="KYD16497.1"/>
    <property type="molecule type" value="Genomic_DNA"/>
</dbReference>